<proteinExistence type="predicted"/>
<reference evidence="1 2" key="1">
    <citation type="submission" date="2019-04" db="EMBL/GenBank/DDBJ databases">
        <title>Natronospirillum operosus gen. nov., sp. nov., a haloalkaliphilic satellite isolated from decaying biomass of laboratory culture of cyanobacterium Geitlerinema sp. and proposal of Natronospirillaceae fam. nov. and Saccharospirillaceae fam. nov.</title>
        <authorList>
            <person name="Kevbrin V."/>
            <person name="Boltyanskaya Y."/>
            <person name="Koziaeva V."/>
            <person name="Grouzdev D.S."/>
            <person name="Park M."/>
            <person name="Cho J."/>
        </authorList>
    </citation>
    <scope>NUCLEOTIDE SEQUENCE [LARGE SCALE GENOMIC DNA]</scope>
    <source>
        <strain evidence="1 2">G-116</strain>
    </source>
</reference>
<dbReference type="EMBL" id="SRMF01000001">
    <property type="protein sequence ID" value="TGG95750.1"/>
    <property type="molecule type" value="Genomic_DNA"/>
</dbReference>
<gene>
    <name evidence="1" type="ORF">E4656_04900</name>
</gene>
<accession>A0A4Z0WFE6</accession>
<sequence>MRGWSIEFYEAQAHPVHQDRVVRLPLALLKGGADGAGWKLYFRGTSGHWEPYPVTAEKLECASDSRTRPGTAAAPDSLRLPCALSLIVEDKLGVFW</sequence>
<keyword evidence="2" id="KW-1185">Reference proteome</keyword>
<evidence type="ECO:0000313" key="1">
    <source>
        <dbReference type="EMBL" id="TGG95750.1"/>
    </source>
</evidence>
<dbReference type="Proteomes" id="UP000297475">
    <property type="component" value="Unassembled WGS sequence"/>
</dbReference>
<dbReference type="AlphaFoldDB" id="A0A4Z0WFE6"/>
<dbReference type="RefSeq" id="WP_135481676.1">
    <property type="nucleotide sequence ID" value="NZ_SRMF01000001.1"/>
</dbReference>
<dbReference type="OrthoDB" id="6196740at2"/>
<protein>
    <submittedName>
        <fullName evidence="1">Uncharacterized protein</fullName>
    </submittedName>
</protein>
<organism evidence="1 2">
    <name type="scientific">Natronospirillum operosum</name>
    <dbReference type="NCBI Taxonomy" id="2759953"/>
    <lineage>
        <taxon>Bacteria</taxon>
        <taxon>Pseudomonadati</taxon>
        <taxon>Pseudomonadota</taxon>
        <taxon>Gammaproteobacteria</taxon>
        <taxon>Oceanospirillales</taxon>
        <taxon>Natronospirillaceae</taxon>
        <taxon>Natronospirillum</taxon>
    </lineage>
</organism>
<comment type="caution">
    <text evidence="1">The sequence shown here is derived from an EMBL/GenBank/DDBJ whole genome shotgun (WGS) entry which is preliminary data.</text>
</comment>
<name>A0A4Z0WFE6_9GAMM</name>
<evidence type="ECO:0000313" key="2">
    <source>
        <dbReference type="Proteomes" id="UP000297475"/>
    </source>
</evidence>